<keyword evidence="1" id="KW-0472">Membrane</keyword>
<keyword evidence="1" id="KW-0812">Transmembrane</keyword>
<proteinExistence type="predicted"/>
<feature type="transmembrane region" description="Helical" evidence="1">
    <location>
        <begin position="84"/>
        <end position="108"/>
    </location>
</feature>
<protein>
    <submittedName>
        <fullName evidence="2">Uncharacterized protein</fullName>
    </submittedName>
</protein>
<organism evidence="2 3">
    <name type="scientific">Coriobacterium glomerans (strain ATCC 49209 / DSM 20642 / JCM 10262 / PW2)</name>
    <dbReference type="NCBI Taxonomy" id="700015"/>
    <lineage>
        <taxon>Bacteria</taxon>
        <taxon>Bacillati</taxon>
        <taxon>Actinomycetota</taxon>
        <taxon>Coriobacteriia</taxon>
        <taxon>Coriobacteriales</taxon>
        <taxon>Coriobacteriaceae</taxon>
        <taxon>Coriobacterium</taxon>
    </lineage>
</organism>
<keyword evidence="1" id="KW-1133">Transmembrane helix</keyword>
<dbReference type="Proteomes" id="UP000006851">
    <property type="component" value="Chromosome"/>
</dbReference>
<dbReference type="KEGG" id="cgo:Corgl_0256"/>
<feature type="transmembrane region" description="Helical" evidence="1">
    <location>
        <begin position="280"/>
        <end position="299"/>
    </location>
</feature>
<evidence type="ECO:0000313" key="2">
    <source>
        <dbReference type="EMBL" id="AEB06382.1"/>
    </source>
</evidence>
<name>F2N743_CORGP</name>
<dbReference type="HOGENOM" id="CLU_917394_0_0_11"/>
<dbReference type="eggNOG" id="ENOG50305WA">
    <property type="taxonomic scope" value="Bacteria"/>
</dbReference>
<feature type="transmembrane region" description="Helical" evidence="1">
    <location>
        <begin position="201"/>
        <end position="222"/>
    </location>
</feature>
<dbReference type="EMBL" id="CP002628">
    <property type="protein sequence ID" value="AEB06382.1"/>
    <property type="molecule type" value="Genomic_DNA"/>
</dbReference>
<feature type="transmembrane region" description="Helical" evidence="1">
    <location>
        <begin position="172"/>
        <end position="194"/>
    </location>
</feature>
<accession>F2N743</accession>
<sequence>MTPCSSDSSIHLYPREIPGDLMFNLLKADLYRMTRPKRLHGYLWRYLVWLACICALVAVAGVITSRESADIVFGDQRFSSLSQFFGMYLISTGVLQFLVCLGVLQLMLSDLKQGFIQTVIDSKRGRALYAVEKIVMAGIWTAIMELILAIALLALFIPFARYDSLISEPGIFLLWMFETWICVWALAVAFIVIASLTRNSGVSYIASLFIISGFVPSALQALSSLTEVMLSLPALSHTLAELSAWLPSSCLAVLGSGGIALVQPAVSAAGLLPGGFGTQALIVSAGWIAALSAGLLMLFRRRSI</sequence>
<dbReference type="AlphaFoldDB" id="F2N743"/>
<gene>
    <name evidence="2" type="ordered locus">Corgl_0256</name>
</gene>
<reference evidence="3" key="1">
    <citation type="journal article" date="2013" name="Stand. Genomic Sci.">
        <title>Complete genome sequence of Coriobacterium glomerans type strain (PW2(T)) from the midgut of Pyrrhocoris apterus L. (red soldier bug).</title>
        <authorList>
            <person name="Stackebrandt E."/>
            <person name="Zeytun A."/>
            <person name="Lapidus A."/>
            <person name="Nolan M."/>
            <person name="Lucas S."/>
            <person name="Hammon N."/>
            <person name="Deshpande S."/>
            <person name="Cheng J.F."/>
            <person name="Tapia R."/>
            <person name="Goodwin L.A."/>
            <person name="Pitluck S."/>
            <person name="Liolios K."/>
            <person name="Pagani I."/>
            <person name="Ivanova N."/>
            <person name="Mavromatis K."/>
            <person name="Mikhailova N."/>
            <person name="Huntemann M."/>
            <person name="Pati A."/>
            <person name="Chen A."/>
            <person name="Palaniappan K."/>
            <person name="Chang Y.J."/>
            <person name="Land M."/>
            <person name="Hauser L."/>
            <person name="Rohde M."/>
            <person name="Pukall R."/>
            <person name="Goker M."/>
            <person name="Detter J.C."/>
            <person name="Woyke T."/>
            <person name="Bristow J."/>
            <person name="Eisen J.A."/>
            <person name="Markowitz V."/>
            <person name="Hugenholtz P."/>
            <person name="Kyrpides N.C."/>
            <person name="Klenk H.P."/>
        </authorList>
    </citation>
    <scope>NUCLEOTIDE SEQUENCE</scope>
    <source>
        <strain evidence="3">ATCC 49209 / DSM 20642 / JCM 10262 / PW2</strain>
    </source>
</reference>
<keyword evidence="3" id="KW-1185">Reference proteome</keyword>
<dbReference type="STRING" id="700015.Corgl_0256"/>
<feature type="transmembrane region" description="Helical" evidence="1">
    <location>
        <begin position="42"/>
        <end position="64"/>
    </location>
</feature>
<evidence type="ECO:0000313" key="3">
    <source>
        <dbReference type="Proteomes" id="UP000006851"/>
    </source>
</evidence>
<evidence type="ECO:0000256" key="1">
    <source>
        <dbReference type="SAM" id="Phobius"/>
    </source>
</evidence>
<feature type="transmembrane region" description="Helical" evidence="1">
    <location>
        <begin position="134"/>
        <end position="160"/>
    </location>
</feature>